<accession>A0A177NG68</accession>
<dbReference type="Proteomes" id="UP000077628">
    <property type="component" value="Unassembled WGS sequence"/>
</dbReference>
<protein>
    <recommendedName>
        <fullName evidence="3">Glycosyltransferase 2-like domain-containing protein</fullName>
    </recommendedName>
</protein>
<evidence type="ECO:0000313" key="2">
    <source>
        <dbReference type="Proteomes" id="UP000077628"/>
    </source>
</evidence>
<comment type="caution">
    <text evidence="1">The sequence shown here is derived from an EMBL/GenBank/DDBJ whole genome shotgun (WGS) entry which is preliminary data.</text>
</comment>
<gene>
    <name evidence="1" type="ORF">A1355_08765</name>
</gene>
<sequence length="194" mass="21380">MNAGFSEALPVHRYAGWLGDDDMLRPGALASASALLGSDASAVVAYGACDYVDSSGSLLFTRRPPFAAPFLLQFVPGLIKQEACLFRRSALTEVGGLDETLKYTMDLDLLLKLRRVGAFVKTEQVLAAFCWHAGSLTIANRRASLDEAQSVQCRHVRGIFKIFSPVWMYPIRYLIFLLNWKINKGLASACEQQS</sequence>
<evidence type="ECO:0008006" key="3">
    <source>
        <dbReference type="Google" id="ProtNLM"/>
    </source>
</evidence>
<keyword evidence="2" id="KW-1185">Reference proteome</keyword>
<dbReference type="AlphaFoldDB" id="A0A177NG68"/>
<dbReference type="SUPFAM" id="SSF53448">
    <property type="entry name" value="Nucleotide-diphospho-sugar transferases"/>
    <property type="match status" value="1"/>
</dbReference>
<proteinExistence type="predicted"/>
<dbReference type="EMBL" id="LUUK01000181">
    <property type="protein sequence ID" value="OAI16977.1"/>
    <property type="molecule type" value="Genomic_DNA"/>
</dbReference>
<evidence type="ECO:0000313" key="1">
    <source>
        <dbReference type="EMBL" id="OAI16977.1"/>
    </source>
</evidence>
<reference evidence="2" key="1">
    <citation type="submission" date="2016-03" db="EMBL/GenBank/DDBJ databases">
        <authorList>
            <person name="Heylen K."/>
            <person name="De Vos P."/>
            <person name="Vekeman B."/>
        </authorList>
    </citation>
    <scope>NUCLEOTIDE SEQUENCE [LARGE SCALE GENOMIC DNA]</scope>
    <source>
        <strain evidence="2">R-45383</strain>
    </source>
</reference>
<name>A0A177NG68_9GAMM</name>
<dbReference type="Gene3D" id="3.90.550.10">
    <property type="entry name" value="Spore Coat Polysaccharide Biosynthesis Protein SpsA, Chain A"/>
    <property type="match status" value="1"/>
</dbReference>
<dbReference type="InterPro" id="IPR029044">
    <property type="entry name" value="Nucleotide-diphossugar_trans"/>
</dbReference>
<dbReference type="STRING" id="702114.A1355_08765"/>
<organism evidence="1 2">
    <name type="scientific">Methylomonas koyamae</name>
    <dbReference type="NCBI Taxonomy" id="702114"/>
    <lineage>
        <taxon>Bacteria</taxon>
        <taxon>Pseudomonadati</taxon>
        <taxon>Pseudomonadota</taxon>
        <taxon>Gammaproteobacteria</taxon>
        <taxon>Methylococcales</taxon>
        <taxon>Methylococcaceae</taxon>
        <taxon>Methylomonas</taxon>
    </lineage>
</organism>